<reference evidence="1 2" key="1">
    <citation type="submission" date="2019-05" db="EMBL/GenBank/DDBJ databases">
        <title>Nakamurella sp. N5BH11, whole genome shotgun sequence.</title>
        <authorList>
            <person name="Tuo L."/>
        </authorList>
    </citation>
    <scope>NUCLEOTIDE SEQUENCE [LARGE SCALE GENOMIC DNA]</scope>
    <source>
        <strain evidence="1 2">N5BH11</strain>
    </source>
</reference>
<proteinExistence type="predicted"/>
<evidence type="ECO:0000313" key="1">
    <source>
        <dbReference type="EMBL" id="TKV62096.1"/>
    </source>
</evidence>
<accession>A0A4U6QPV5</accession>
<dbReference type="PIRSF" id="PIRSF018957">
    <property type="entry name" value="UCP018957"/>
    <property type="match status" value="1"/>
</dbReference>
<dbReference type="Proteomes" id="UP000306985">
    <property type="component" value="Unassembled WGS sequence"/>
</dbReference>
<dbReference type="Pfam" id="PF08819">
    <property type="entry name" value="DUF1802"/>
    <property type="match status" value="1"/>
</dbReference>
<sequence>MPALKEWGAAIAALLAGRQTVLLRKGGIGEKRFTLGRSRFLLYPTVAHSHAESTRADHHDLLAVGARDVRLAPDGAPAAVTVRAVAEVTAAIAVARPDDVAALEPFHVWTTDSVRRNRIDFRPRHQLTAIVLSVRPITTPIELPVLPEYGGCRSWVDLRTGWDTLGGVPVGDPVVEPSALQRIADDVRSAVG</sequence>
<protein>
    <submittedName>
        <fullName evidence="1">DUF1802 family protein</fullName>
    </submittedName>
</protein>
<dbReference type="InterPro" id="IPR008307">
    <property type="entry name" value="UCP018957"/>
</dbReference>
<dbReference type="AlphaFoldDB" id="A0A4U6QPV5"/>
<dbReference type="InterPro" id="IPR014923">
    <property type="entry name" value="DUF1802"/>
</dbReference>
<dbReference type="OrthoDB" id="9808776at2"/>
<name>A0A4U6QPV5_9ACTN</name>
<evidence type="ECO:0000313" key="2">
    <source>
        <dbReference type="Proteomes" id="UP000306985"/>
    </source>
</evidence>
<comment type="caution">
    <text evidence="1">The sequence shown here is derived from an EMBL/GenBank/DDBJ whole genome shotgun (WGS) entry which is preliminary data.</text>
</comment>
<gene>
    <name evidence="1" type="ORF">FDO65_02595</name>
</gene>
<dbReference type="EMBL" id="SZZH01000001">
    <property type="protein sequence ID" value="TKV62096.1"/>
    <property type="molecule type" value="Genomic_DNA"/>
</dbReference>
<keyword evidence="2" id="KW-1185">Reference proteome</keyword>
<organism evidence="1 2">
    <name type="scientific">Nakamurella flava</name>
    <dbReference type="NCBI Taxonomy" id="2576308"/>
    <lineage>
        <taxon>Bacteria</taxon>
        <taxon>Bacillati</taxon>
        <taxon>Actinomycetota</taxon>
        <taxon>Actinomycetes</taxon>
        <taxon>Nakamurellales</taxon>
        <taxon>Nakamurellaceae</taxon>
        <taxon>Nakamurella</taxon>
    </lineage>
</organism>